<sequence length="378" mass="41290">MHWPGRQEKARKLSNFNFLFGQHGKLQVSAELISRGDHAELISRGDHDGVPELQKSSSMDRTGGTGSDCCMGRGICAIRTVFEMPKHLSKSPRGMKDRGHNRDPKQCRVNLKELRQAYQKTREANGRSGSEPQTCRFYDELHAILGGSATTPPAMLFDSFNGDGGNTEAGFGDKEDDDDDDEVVDGSHQASGETGFPDSRELFLILDLEPVPPNPPKAASRTRQGEKGPLGGGKQLTEFQESGLTHAKVSQPLRIVPYLQDYAVPPVCACLPGPELAFHCINQPHCRHDVLIATSPAFRNVCVHALLTIVLVLPSLSQVLHILQYNVRGVYNARNSSGELSGLYACCAMASAQSICTVLTDPEDSQEQDNVQGDVKWL</sequence>
<reference evidence="4" key="1">
    <citation type="journal article" date="2013" name="Nat. Genet.">
        <title>The draft genomes of soft-shell turtle and green sea turtle yield insights into the development and evolution of the turtle-specific body plan.</title>
        <authorList>
            <person name="Wang Z."/>
            <person name="Pascual-Anaya J."/>
            <person name="Zadissa A."/>
            <person name="Li W."/>
            <person name="Niimura Y."/>
            <person name="Huang Z."/>
            <person name="Li C."/>
            <person name="White S."/>
            <person name="Xiong Z."/>
            <person name="Fang D."/>
            <person name="Wang B."/>
            <person name="Ming Y."/>
            <person name="Chen Y."/>
            <person name="Zheng Y."/>
            <person name="Kuraku S."/>
            <person name="Pignatelli M."/>
            <person name="Herrero J."/>
            <person name="Beal K."/>
            <person name="Nozawa M."/>
            <person name="Li Q."/>
            <person name="Wang J."/>
            <person name="Zhang H."/>
            <person name="Yu L."/>
            <person name="Shigenobu S."/>
            <person name="Wang J."/>
            <person name="Liu J."/>
            <person name="Flicek P."/>
            <person name="Searle S."/>
            <person name="Wang J."/>
            <person name="Kuratani S."/>
            <person name="Yin Y."/>
            <person name="Aken B."/>
            <person name="Zhang G."/>
            <person name="Irie N."/>
        </authorList>
    </citation>
    <scope>NUCLEOTIDE SEQUENCE [LARGE SCALE GENOMIC DNA]</scope>
</reference>
<feature type="region of interest" description="Disordered" evidence="1">
    <location>
        <begin position="159"/>
        <end position="196"/>
    </location>
</feature>
<evidence type="ECO:0000259" key="2">
    <source>
        <dbReference type="Pfam" id="PF13837"/>
    </source>
</evidence>
<name>M7BQL0_CHEMY</name>
<evidence type="ECO:0000256" key="1">
    <source>
        <dbReference type="SAM" id="MobiDB-lite"/>
    </source>
</evidence>
<accession>M7BQL0</accession>
<dbReference type="Proteomes" id="UP000031443">
    <property type="component" value="Unassembled WGS sequence"/>
</dbReference>
<feature type="region of interest" description="Disordered" evidence="1">
    <location>
        <begin position="209"/>
        <end position="234"/>
    </location>
</feature>
<dbReference type="EMBL" id="KB549795">
    <property type="protein sequence ID" value="EMP30417.1"/>
    <property type="molecule type" value="Genomic_DNA"/>
</dbReference>
<feature type="compositionally biased region" description="Acidic residues" evidence="1">
    <location>
        <begin position="174"/>
        <end position="184"/>
    </location>
</feature>
<protein>
    <recommendedName>
        <fullName evidence="2">Myb/SANT-like DNA-binding domain-containing protein</fullName>
    </recommendedName>
</protein>
<dbReference type="AlphaFoldDB" id="M7BQL0"/>
<gene>
    <name evidence="3" type="ORF">UY3_12418</name>
</gene>
<evidence type="ECO:0000313" key="3">
    <source>
        <dbReference type="EMBL" id="EMP30417.1"/>
    </source>
</evidence>
<feature type="region of interest" description="Disordered" evidence="1">
    <location>
        <begin position="43"/>
        <end position="65"/>
    </location>
</feature>
<organism evidence="3 4">
    <name type="scientific">Chelonia mydas</name>
    <name type="common">Green sea-turtle</name>
    <name type="synonym">Chelonia agassizi</name>
    <dbReference type="NCBI Taxonomy" id="8469"/>
    <lineage>
        <taxon>Eukaryota</taxon>
        <taxon>Metazoa</taxon>
        <taxon>Chordata</taxon>
        <taxon>Craniata</taxon>
        <taxon>Vertebrata</taxon>
        <taxon>Euteleostomi</taxon>
        <taxon>Archelosauria</taxon>
        <taxon>Testudinata</taxon>
        <taxon>Testudines</taxon>
        <taxon>Cryptodira</taxon>
        <taxon>Durocryptodira</taxon>
        <taxon>Americhelydia</taxon>
        <taxon>Chelonioidea</taxon>
        <taxon>Cheloniidae</taxon>
        <taxon>Chelonia</taxon>
    </lineage>
</organism>
<dbReference type="PANTHER" id="PTHR47595">
    <property type="entry name" value="HEAT SHOCK 70 KDA PROTEIN 14"/>
    <property type="match status" value="1"/>
</dbReference>
<proteinExistence type="predicted"/>
<feature type="domain" description="Myb/SANT-like DNA-binding" evidence="2">
    <location>
        <begin position="93"/>
        <end position="144"/>
    </location>
</feature>
<dbReference type="Pfam" id="PF13837">
    <property type="entry name" value="Myb_DNA-bind_4"/>
    <property type="match status" value="1"/>
</dbReference>
<keyword evidence="4" id="KW-1185">Reference proteome</keyword>
<dbReference type="PANTHER" id="PTHR47595:SF1">
    <property type="entry name" value="MYB_SANT-LIKE DNA-BINDING DOMAIN-CONTAINING PROTEIN"/>
    <property type="match status" value="1"/>
</dbReference>
<dbReference type="InterPro" id="IPR044822">
    <property type="entry name" value="Myb_DNA-bind_4"/>
</dbReference>
<evidence type="ECO:0000313" key="4">
    <source>
        <dbReference type="Proteomes" id="UP000031443"/>
    </source>
</evidence>